<gene>
    <name evidence="2" type="ORF">CARN2_1159</name>
</gene>
<protein>
    <submittedName>
        <fullName evidence="2">Putative GCN5-related N-acetyltransferase</fullName>
    </submittedName>
</protein>
<dbReference type="GO" id="GO:0016747">
    <property type="term" value="F:acyltransferase activity, transferring groups other than amino-acyl groups"/>
    <property type="evidence" value="ECO:0007669"/>
    <property type="project" value="InterPro"/>
</dbReference>
<dbReference type="InterPro" id="IPR016181">
    <property type="entry name" value="Acyl_CoA_acyltransferase"/>
</dbReference>
<accession>E6PML7</accession>
<keyword evidence="2" id="KW-0808">Transferase</keyword>
<dbReference type="SUPFAM" id="SSF55729">
    <property type="entry name" value="Acyl-CoA N-acyltransferases (Nat)"/>
    <property type="match status" value="1"/>
</dbReference>
<dbReference type="Pfam" id="PF00583">
    <property type="entry name" value="Acetyltransf_1"/>
    <property type="match status" value="1"/>
</dbReference>
<proteinExistence type="predicted"/>
<sequence length="219" mass="24243">MMPNHEQAPLAQPDLPPDADVQVLPYFNQQGQATVPIRAIGMEHLAELRAHFLALGEDDRYLRFGYAASDTQICVYINRIDFVRDEIFGVFSRKLELIAAAHIAISCDPARPSQAEIGVSVLQSGRGKGIGTRLFQRAAMFARNRGIETLTMQCLTQNAAMMRIARRAGMEVHVAGSETEACLKVPHHSVFSHLDEWVENATGQIDFAIKLGLHRPQPA</sequence>
<dbReference type="PROSITE" id="PS51186">
    <property type="entry name" value="GNAT"/>
    <property type="match status" value="1"/>
</dbReference>
<organism evidence="2">
    <name type="scientific">mine drainage metagenome</name>
    <dbReference type="NCBI Taxonomy" id="410659"/>
    <lineage>
        <taxon>unclassified sequences</taxon>
        <taxon>metagenomes</taxon>
        <taxon>ecological metagenomes</taxon>
    </lineage>
</organism>
<dbReference type="CDD" id="cd04301">
    <property type="entry name" value="NAT_SF"/>
    <property type="match status" value="1"/>
</dbReference>
<comment type="caution">
    <text evidence="2">The sequence shown here is derived from an EMBL/GenBank/DDBJ whole genome shotgun (WGS) entry which is preliminary data.</text>
</comment>
<dbReference type="Gene3D" id="3.40.630.30">
    <property type="match status" value="1"/>
</dbReference>
<dbReference type="InterPro" id="IPR000182">
    <property type="entry name" value="GNAT_dom"/>
</dbReference>
<evidence type="ECO:0000259" key="1">
    <source>
        <dbReference type="PROSITE" id="PS51186"/>
    </source>
</evidence>
<evidence type="ECO:0000313" key="2">
    <source>
        <dbReference type="EMBL" id="CBH96169.1"/>
    </source>
</evidence>
<name>E6PML7_9ZZZZ</name>
<reference evidence="2" key="1">
    <citation type="submission" date="2009-10" db="EMBL/GenBank/DDBJ databases">
        <title>Diversity of trophic interactions inside an arsenic-rich microbial ecosystem.</title>
        <authorList>
            <person name="Bertin P.N."/>
            <person name="Heinrich-Salmeron A."/>
            <person name="Pelletier E."/>
            <person name="Goulhen-Chollet F."/>
            <person name="Arsene-Ploetze F."/>
            <person name="Gallien S."/>
            <person name="Calteau A."/>
            <person name="Vallenet D."/>
            <person name="Casiot C."/>
            <person name="Chane-Woon-Ming B."/>
            <person name="Giloteaux L."/>
            <person name="Barakat M."/>
            <person name="Bonnefoy V."/>
            <person name="Bruneel O."/>
            <person name="Chandler M."/>
            <person name="Cleiss J."/>
            <person name="Duran R."/>
            <person name="Elbaz-Poulichet F."/>
            <person name="Fonknechten N."/>
            <person name="Lauga B."/>
            <person name="Mornico D."/>
            <person name="Ortet P."/>
            <person name="Schaeffer C."/>
            <person name="Siguier P."/>
            <person name="Alexander Thil Smith A."/>
            <person name="Van Dorsselaer A."/>
            <person name="Weissenbach J."/>
            <person name="Medigue C."/>
            <person name="Le Paslier D."/>
        </authorList>
    </citation>
    <scope>NUCLEOTIDE SEQUENCE</scope>
</reference>
<dbReference type="AlphaFoldDB" id="E6PML7"/>
<dbReference type="EMBL" id="CABM01000021">
    <property type="protein sequence ID" value="CBH96169.1"/>
    <property type="molecule type" value="Genomic_DNA"/>
</dbReference>
<feature type="domain" description="N-acetyltransferase" evidence="1">
    <location>
        <begin position="32"/>
        <end position="201"/>
    </location>
</feature>